<evidence type="ECO:0000313" key="10">
    <source>
        <dbReference type="EMBL" id="KFI72402.1"/>
    </source>
</evidence>
<gene>
    <name evidence="10" type="ORF">BMIN_0297</name>
</gene>
<dbReference type="EMBL" id="JGZD01000009">
    <property type="protein sequence ID" value="KFI72402.1"/>
    <property type="molecule type" value="Genomic_DNA"/>
</dbReference>
<evidence type="ECO:0000313" key="11">
    <source>
        <dbReference type="Proteomes" id="UP000029014"/>
    </source>
</evidence>
<keyword evidence="5 7" id="KW-1133">Transmembrane helix</keyword>
<dbReference type="GO" id="GO:0005886">
    <property type="term" value="C:plasma membrane"/>
    <property type="evidence" value="ECO:0007669"/>
    <property type="project" value="UniProtKB-SubCell"/>
</dbReference>
<feature type="compositionally biased region" description="Low complexity" evidence="8">
    <location>
        <begin position="331"/>
        <end position="348"/>
    </location>
</feature>
<dbReference type="Proteomes" id="UP000029014">
    <property type="component" value="Unassembled WGS sequence"/>
</dbReference>
<dbReference type="CDD" id="cd06261">
    <property type="entry name" value="TM_PBP2"/>
    <property type="match status" value="1"/>
</dbReference>
<keyword evidence="3" id="KW-1003">Cell membrane</keyword>
<sequence>MRRRWRAAGRVCRYVLSTPSGAFATAVLALWILTAVVSLLWTPVPVNESDGYHVWMPPSSRHWLGTDGSGFDVFSWLMAGSAVDLLIVVLVVLVAAIEGGVLSLAMIMSSARVGDMVVVAVDAMISIPVILLALLLSVPWGGSIAVVVVACGVGYGLNFARVIRPVAGSVARSLYVEAGTVAGGSRWRAWRSHILPHCLPTALVQLSLAAGTSILAESGLTYLGVGVPAGTPSWGRSLAMSAQMMSVRPLTVLWPGVVVTLVVAACGMFVDALRDAIDPMVNEGLRVDDGGDARDRPVLRSGPVRRDRSVRLDGRSGRPSGRCDGEGTEEPSSPALDSALSPASGEDG</sequence>
<evidence type="ECO:0000256" key="5">
    <source>
        <dbReference type="ARBA" id="ARBA00022989"/>
    </source>
</evidence>
<feature type="transmembrane region" description="Helical" evidence="7">
    <location>
        <begin position="85"/>
        <end position="105"/>
    </location>
</feature>
<evidence type="ECO:0000256" key="2">
    <source>
        <dbReference type="ARBA" id="ARBA00022448"/>
    </source>
</evidence>
<proteinExistence type="inferred from homology"/>
<feature type="transmembrane region" description="Helical" evidence="7">
    <location>
        <begin position="21"/>
        <end position="41"/>
    </location>
</feature>
<keyword evidence="6 7" id="KW-0472">Membrane</keyword>
<evidence type="ECO:0000256" key="6">
    <source>
        <dbReference type="ARBA" id="ARBA00023136"/>
    </source>
</evidence>
<name>A0A087BN02_9BIFI</name>
<reference evidence="10 11" key="1">
    <citation type="submission" date="2014-03" db="EMBL/GenBank/DDBJ databases">
        <title>Genomics of Bifidobacteria.</title>
        <authorList>
            <person name="Ventura M."/>
            <person name="Milani C."/>
            <person name="Lugli G.A."/>
        </authorList>
    </citation>
    <scope>NUCLEOTIDE SEQUENCE [LARGE SCALE GENOMIC DNA]</scope>
    <source>
        <strain evidence="10 11">LMG 11592</strain>
    </source>
</reference>
<dbReference type="STRING" id="1693.BMIN_0297"/>
<dbReference type="PROSITE" id="PS50928">
    <property type="entry name" value="ABC_TM1"/>
    <property type="match status" value="1"/>
</dbReference>
<dbReference type="Gene3D" id="1.10.3720.10">
    <property type="entry name" value="MetI-like"/>
    <property type="match status" value="1"/>
</dbReference>
<organism evidence="10 11">
    <name type="scientific">Bifidobacterium minimum</name>
    <dbReference type="NCBI Taxonomy" id="1693"/>
    <lineage>
        <taxon>Bacteria</taxon>
        <taxon>Bacillati</taxon>
        <taxon>Actinomycetota</taxon>
        <taxon>Actinomycetes</taxon>
        <taxon>Bifidobacteriales</taxon>
        <taxon>Bifidobacteriaceae</taxon>
        <taxon>Bifidobacterium</taxon>
    </lineage>
</organism>
<feature type="transmembrane region" description="Helical" evidence="7">
    <location>
        <begin position="250"/>
        <end position="270"/>
    </location>
</feature>
<dbReference type="GO" id="GO:0055085">
    <property type="term" value="P:transmembrane transport"/>
    <property type="evidence" value="ECO:0007669"/>
    <property type="project" value="InterPro"/>
</dbReference>
<protein>
    <submittedName>
        <fullName evidence="10">Peptide ABC transporter, permease protein</fullName>
    </submittedName>
</protein>
<feature type="transmembrane region" description="Helical" evidence="7">
    <location>
        <begin position="117"/>
        <end position="138"/>
    </location>
</feature>
<feature type="transmembrane region" description="Helical" evidence="7">
    <location>
        <begin position="144"/>
        <end position="163"/>
    </location>
</feature>
<comment type="caution">
    <text evidence="10">The sequence shown here is derived from an EMBL/GenBank/DDBJ whole genome shotgun (WGS) entry which is preliminary data.</text>
</comment>
<keyword evidence="2 7" id="KW-0813">Transport</keyword>
<dbReference type="InterPro" id="IPR050366">
    <property type="entry name" value="BP-dependent_transpt_permease"/>
</dbReference>
<evidence type="ECO:0000256" key="7">
    <source>
        <dbReference type="RuleBase" id="RU363032"/>
    </source>
</evidence>
<keyword evidence="11" id="KW-1185">Reference proteome</keyword>
<dbReference type="SUPFAM" id="SSF161098">
    <property type="entry name" value="MetI-like"/>
    <property type="match status" value="1"/>
</dbReference>
<feature type="compositionally biased region" description="Basic and acidic residues" evidence="8">
    <location>
        <begin position="285"/>
        <end position="325"/>
    </location>
</feature>
<feature type="domain" description="ABC transmembrane type-1" evidence="9">
    <location>
        <begin position="81"/>
        <end position="270"/>
    </location>
</feature>
<dbReference type="InterPro" id="IPR000515">
    <property type="entry name" value="MetI-like"/>
</dbReference>
<comment type="similarity">
    <text evidence="7">Belongs to the binding-protein-dependent transport system permease family.</text>
</comment>
<dbReference type="AlphaFoldDB" id="A0A087BN02"/>
<dbReference type="InterPro" id="IPR035906">
    <property type="entry name" value="MetI-like_sf"/>
</dbReference>
<evidence type="ECO:0000256" key="1">
    <source>
        <dbReference type="ARBA" id="ARBA00004651"/>
    </source>
</evidence>
<feature type="region of interest" description="Disordered" evidence="8">
    <location>
        <begin position="284"/>
        <end position="348"/>
    </location>
</feature>
<evidence type="ECO:0000259" key="9">
    <source>
        <dbReference type="PROSITE" id="PS50928"/>
    </source>
</evidence>
<keyword evidence="4 7" id="KW-0812">Transmembrane</keyword>
<dbReference type="PANTHER" id="PTHR43386:SF1">
    <property type="entry name" value="D,D-DIPEPTIDE TRANSPORT SYSTEM PERMEASE PROTEIN DDPC-RELATED"/>
    <property type="match status" value="1"/>
</dbReference>
<evidence type="ECO:0000256" key="3">
    <source>
        <dbReference type="ARBA" id="ARBA00022475"/>
    </source>
</evidence>
<dbReference type="eggNOG" id="COG1173">
    <property type="taxonomic scope" value="Bacteria"/>
</dbReference>
<accession>A0A087BN02</accession>
<comment type="subcellular location">
    <subcellularLocation>
        <location evidence="1 7">Cell membrane</location>
        <topology evidence="1 7">Multi-pass membrane protein</topology>
    </subcellularLocation>
</comment>
<dbReference type="Pfam" id="PF00528">
    <property type="entry name" value="BPD_transp_1"/>
    <property type="match status" value="1"/>
</dbReference>
<evidence type="ECO:0000256" key="4">
    <source>
        <dbReference type="ARBA" id="ARBA00022692"/>
    </source>
</evidence>
<evidence type="ECO:0000256" key="8">
    <source>
        <dbReference type="SAM" id="MobiDB-lite"/>
    </source>
</evidence>
<dbReference type="PANTHER" id="PTHR43386">
    <property type="entry name" value="OLIGOPEPTIDE TRANSPORT SYSTEM PERMEASE PROTEIN APPC"/>
    <property type="match status" value="1"/>
</dbReference>